<feature type="binding site" evidence="1">
    <location>
        <position position="106"/>
    </location>
    <ligand>
        <name>Mn(2+)</name>
        <dbReference type="ChEBI" id="CHEBI:29035"/>
        <label>2</label>
    </ligand>
</feature>
<keyword evidence="1" id="KW-0464">Manganese</keyword>
<dbReference type="InterPro" id="IPR011650">
    <property type="entry name" value="Peptidase_M20_dimer"/>
</dbReference>
<evidence type="ECO:0000313" key="4">
    <source>
        <dbReference type="Proteomes" id="UP000284841"/>
    </source>
</evidence>
<comment type="caution">
    <text evidence="3">The sequence shown here is derived from an EMBL/GenBank/DDBJ whole genome shotgun (WGS) entry which is preliminary data.</text>
</comment>
<organism evidence="3 4">
    <name type="scientific">Emergencia timonensis</name>
    <dbReference type="NCBI Taxonomy" id="1776384"/>
    <lineage>
        <taxon>Bacteria</taxon>
        <taxon>Bacillati</taxon>
        <taxon>Bacillota</taxon>
        <taxon>Clostridia</taxon>
        <taxon>Peptostreptococcales</taxon>
        <taxon>Anaerovoracaceae</taxon>
        <taxon>Emergencia</taxon>
    </lineage>
</organism>
<feature type="binding site" evidence="1">
    <location>
        <position position="142"/>
    </location>
    <ligand>
        <name>Mn(2+)</name>
        <dbReference type="ChEBI" id="CHEBI:29035"/>
        <label>2</label>
    </ligand>
</feature>
<dbReference type="NCBIfam" id="TIGR01891">
    <property type="entry name" value="amidohydrolases"/>
    <property type="match status" value="1"/>
</dbReference>
<dbReference type="CDD" id="cd03886">
    <property type="entry name" value="M20_Acy1"/>
    <property type="match status" value="1"/>
</dbReference>
<dbReference type="Pfam" id="PF07687">
    <property type="entry name" value="M20_dimer"/>
    <property type="match status" value="1"/>
</dbReference>
<dbReference type="InterPro" id="IPR017439">
    <property type="entry name" value="Amidohydrolase"/>
</dbReference>
<keyword evidence="3" id="KW-0378">Hydrolase</keyword>
<keyword evidence="1" id="KW-0479">Metal-binding</keyword>
<proteinExistence type="predicted"/>
<dbReference type="SUPFAM" id="SSF55031">
    <property type="entry name" value="Bacterial exopeptidase dimerisation domain"/>
    <property type="match status" value="1"/>
</dbReference>
<keyword evidence="4" id="KW-1185">Reference proteome</keyword>
<feature type="binding site" evidence="1">
    <location>
        <position position="168"/>
    </location>
    <ligand>
        <name>Mn(2+)</name>
        <dbReference type="ChEBI" id="CHEBI:29035"/>
        <label>2</label>
    </ligand>
</feature>
<evidence type="ECO:0000256" key="1">
    <source>
        <dbReference type="PIRSR" id="PIRSR005962-1"/>
    </source>
</evidence>
<dbReference type="Pfam" id="PF01546">
    <property type="entry name" value="Peptidase_M20"/>
    <property type="match status" value="1"/>
</dbReference>
<dbReference type="Proteomes" id="UP000284841">
    <property type="component" value="Unassembled WGS sequence"/>
</dbReference>
<dbReference type="STRING" id="1776384.GCA_900086585_00958"/>
<dbReference type="OrthoDB" id="9776731at2"/>
<dbReference type="InterPro" id="IPR036264">
    <property type="entry name" value="Bact_exopeptidase_dim_dom"/>
</dbReference>
<feature type="domain" description="Peptidase M20 dimerisation" evidence="2">
    <location>
        <begin position="191"/>
        <end position="284"/>
    </location>
</feature>
<sequence>MEDRHNLHRRPEFGFDLPETAAYVQKRLAEMGIESQPCGGPIDPDLRKKFTFAGFPDMENSTGVVATIGKGEPCILLRADMDALPMQEAEGLVDFVSEKPGVAHMCGHDTHTAMLLGAAKLLKDREDELCGTVKLMFQTGEECGCGSKFMVEHGVLENPKVDAAFAIHIMSNEEKGVVGYTPGITSAAMDTFMIKIKGKGGHSSMPQDCVDPLMIINQLYTTLNLLSSREIDPRETVALTAGKCGGGTAANVIPDTADMQVAARTFNRDVTNHLVQRIPEIVDHTVKMWRGDYEIMPFHTPSTYTDADLCGELKPFISEIMGEDRVKVMPCMAGTEDFGYVTEQVPGMFAWLGVGSKESAPMHNPNMFVDEEMLPYGSAIHANVAIEWLKKNQK</sequence>
<reference evidence="3 4" key="1">
    <citation type="submission" date="2018-08" db="EMBL/GenBank/DDBJ databases">
        <title>A genome reference for cultivated species of the human gut microbiota.</title>
        <authorList>
            <person name="Zou Y."/>
            <person name="Xue W."/>
            <person name="Luo G."/>
        </authorList>
    </citation>
    <scope>NUCLEOTIDE SEQUENCE [LARGE SCALE GENOMIC DNA]</scope>
    <source>
        <strain evidence="3 4">AM07-24</strain>
    </source>
</reference>
<protein>
    <submittedName>
        <fullName evidence="3">Amidohydrolase</fullName>
    </submittedName>
</protein>
<dbReference type="InterPro" id="IPR002933">
    <property type="entry name" value="Peptidase_M20"/>
</dbReference>
<dbReference type="PANTHER" id="PTHR11014:SF63">
    <property type="entry name" value="METALLOPEPTIDASE, PUTATIVE (AFU_ORTHOLOGUE AFUA_6G09600)-RELATED"/>
    <property type="match status" value="1"/>
</dbReference>
<gene>
    <name evidence="3" type="ORF">DW099_11950</name>
</gene>
<dbReference type="EMBL" id="QRMS01000003">
    <property type="protein sequence ID" value="RHJ87593.1"/>
    <property type="molecule type" value="Genomic_DNA"/>
</dbReference>
<dbReference type="Gene3D" id="3.30.70.360">
    <property type="match status" value="1"/>
</dbReference>
<dbReference type="GO" id="GO:0046872">
    <property type="term" value="F:metal ion binding"/>
    <property type="evidence" value="ECO:0007669"/>
    <property type="project" value="UniProtKB-KW"/>
</dbReference>
<dbReference type="PANTHER" id="PTHR11014">
    <property type="entry name" value="PEPTIDASE M20 FAMILY MEMBER"/>
    <property type="match status" value="1"/>
</dbReference>
<dbReference type="AlphaFoldDB" id="A0A415E1Z2"/>
<name>A0A415E1Z2_9FIRM</name>
<dbReference type="PIRSF" id="PIRSF005962">
    <property type="entry name" value="Pept_M20D_amidohydro"/>
    <property type="match status" value="1"/>
</dbReference>
<dbReference type="SUPFAM" id="SSF53187">
    <property type="entry name" value="Zn-dependent exopeptidases"/>
    <property type="match status" value="1"/>
</dbReference>
<comment type="cofactor">
    <cofactor evidence="1">
        <name>Mn(2+)</name>
        <dbReference type="ChEBI" id="CHEBI:29035"/>
    </cofactor>
    <text evidence="1">The Mn(2+) ion enhances activity.</text>
</comment>
<dbReference type="GO" id="GO:0016787">
    <property type="term" value="F:hydrolase activity"/>
    <property type="evidence" value="ECO:0007669"/>
    <property type="project" value="UniProtKB-KW"/>
</dbReference>
<feature type="binding site" evidence="1">
    <location>
        <position position="108"/>
    </location>
    <ligand>
        <name>Mn(2+)</name>
        <dbReference type="ChEBI" id="CHEBI:29035"/>
        <label>2</label>
    </ligand>
</feature>
<accession>A0A415E1Z2</accession>
<evidence type="ECO:0000259" key="2">
    <source>
        <dbReference type="Pfam" id="PF07687"/>
    </source>
</evidence>
<feature type="binding site" evidence="1">
    <location>
        <position position="363"/>
    </location>
    <ligand>
        <name>Mn(2+)</name>
        <dbReference type="ChEBI" id="CHEBI:29035"/>
        <label>2</label>
    </ligand>
</feature>
<evidence type="ECO:0000313" key="3">
    <source>
        <dbReference type="EMBL" id="RHJ87593.1"/>
    </source>
</evidence>
<dbReference type="Gene3D" id="3.40.630.10">
    <property type="entry name" value="Zn peptidases"/>
    <property type="match status" value="1"/>
</dbReference>